<evidence type="ECO:0000313" key="2">
    <source>
        <dbReference type="EMBL" id="AKH46536.1"/>
    </source>
</evidence>
<sequence>MNILMTMIAGMIIYCSYKTYVLAVNGQPEEIGTVVFNIGLIIIGIIVIGILFIARRYYD</sequence>
<organism evidence="2">
    <name type="scientific">uncultured marine virus</name>
    <dbReference type="NCBI Taxonomy" id="186617"/>
    <lineage>
        <taxon>Viruses</taxon>
        <taxon>environmental samples</taxon>
    </lineage>
</organism>
<keyword evidence="1" id="KW-0812">Transmembrane</keyword>
<accession>A0A0F7L687</accession>
<reference evidence="2" key="2">
    <citation type="submission" date="2015-03" db="EMBL/GenBank/DDBJ databases">
        <authorList>
            <person name="Chow C.-E.T."/>
            <person name="Winget D.M."/>
            <person name="White R.A.III."/>
            <person name="Hallam S.J."/>
            <person name="Suttle C.A."/>
        </authorList>
    </citation>
    <scope>NUCLEOTIDE SEQUENCE</scope>
    <source>
        <strain evidence="2">Anoxic3_9</strain>
    </source>
</reference>
<feature type="transmembrane region" description="Helical" evidence="1">
    <location>
        <begin position="33"/>
        <end position="54"/>
    </location>
</feature>
<dbReference type="EMBL" id="KR029584">
    <property type="protein sequence ID" value="AKH46536.1"/>
    <property type="molecule type" value="Genomic_DNA"/>
</dbReference>
<protein>
    <submittedName>
        <fullName evidence="2">Uncharacterized protein</fullName>
    </submittedName>
</protein>
<keyword evidence="1" id="KW-0472">Membrane</keyword>
<proteinExistence type="predicted"/>
<name>A0A0F7L687_9VIRU</name>
<reference evidence="2" key="1">
    <citation type="journal article" date="2015" name="Front. Microbiol.">
        <title>Combining genomic sequencing methods to explore viral diversity and reveal potential virus-host interactions.</title>
        <authorList>
            <person name="Chow C.E."/>
            <person name="Winget D.M."/>
            <person name="White R.A.III."/>
            <person name="Hallam S.J."/>
            <person name="Suttle C.A."/>
        </authorList>
    </citation>
    <scope>NUCLEOTIDE SEQUENCE</scope>
    <source>
        <strain evidence="2">Anoxic3_9</strain>
    </source>
</reference>
<evidence type="ECO:0000256" key="1">
    <source>
        <dbReference type="SAM" id="Phobius"/>
    </source>
</evidence>
<keyword evidence="1" id="KW-1133">Transmembrane helix</keyword>